<gene>
    <name evidence="9" type="ORF">D9V77_00580</name>
</gene>
<dbReference type="AlphaFoldDB" id="A0A4D6YAP6"/>
<sequence>MLLLVRCVIGATTTVVLTIISTMMSIVKNFIIKDLRILIYMIIIFSVVTSIEILFYAYWLNLYQSSDVFIPLIVTNYIIIG</sequence>
<evidence type="ECO:0000256" key="1">
    <source>
        <dbReference type="ARBA" id="ARBA00004127"/>
    </source>
</evidence>
<evidence type="ECO:0000256" key="6">
    <source>
        <dbReference type="ARBA" id="ARBA00022989"/>
    </source>
</evidence>
<dbReference type="Proteomes" id="UP000298585">
    <property type="component" value="Chromosome"/>
</dbReference>
<dbReference type="RefSeq" id="WP_158338060.1">
    <property type="nucleotide sequence ID" value="NZ_CP034855.1"/>
</dbReference>
<evidence type="ECO:0000256" key="3">
    <source>
        <dbReference type="ARBA" id="ARBA00022519"/>
    </source>
</evidence>
<dbReference type="GO" id="GO:0012505">
    <property type="term" value="C:endomembrane system"/>
    <property type="evidence" value="ECO:0007669"/>
    <property type="project" value="UniProtKB-SubCell"/>
</dbReference>
<evidence type="ECO:0000256" key="7">
    <source>
        <dbReference type="ARBA" id="ARBA00023136"/>
    </source>
</evidence>
<keyword evidence="3" id="KW-1003">Cell membrane</keyword>
<comment type="subcellular location">
    <subcellularLocation>
        <location evidence="1">Endomembrane system</location>
        <topology evidence="1">Multi-pass membrane protein</topology>
    </subcellularLocation>
</comment>
<evidence type="ECO:0000313" key="10">
    <source>
        <dbReference type="Proteomes" id="UP000298585"/>
    </source>
</evidence>
<protein>
    <submittedName>
        <fullName evidence="9">Uncharacterized protein</fullName>
    </submittedName>
</protein>
<keyword evidence="7 8" id="KW-0472">Membrane</keyword>
<evidence type="ECO:0000256" key="2">
    <source>
        <dbReference type="ARBA" id="ARBA00022448"/>
    </source>
</evidence>
<proteinExistence type="predicted"/>
<evidence type="ECO:0000256" key="8">
    <source>
        <dbReference type="SAM" id="Phobius"/>
    </source>
</evidence>
<dbReference type="EMBL" id="CP034855">
    <property type="protein sequence ID" value="QCI25343.1"/>
    <property type="molecule type" value="Genomic_DNA"/>
</dbReference>
<evidence type="ECO:0000256" key="4">
    <source>
        <dbReference type="ARBA" id="ARBA00022692"/>
    </source>
</evidence>
<keyword evidence="2" id="KW-0813">Transport</keyword>
<dbReference type="InterPro" id="IPR003667">
    <property type="entry name" value="NqrDE/RnfAE"/>
</dbReference>
<dbReference type="PANTHER" id="PTHR30586">
    <property type="entry name" value="ELECTRON TRANSPORT COMPLEX PROTEIN RNFE"/>
    <property type="match status" value="1"/>
</dbReference>
<dbReference type="PANTHER" id="PTHR30586:SF0">
    <property type="entry name" value="ION-TRANSLOCATING OXIDOREDUCTASE COMPLEX SUBUNIT E"/>
    <property type="match status" value="1"/>
</dbReference>
<reference evidence="9 10" key="1">
    <citation type="submission" date="2018-12" db="EMBL/GenBank/DDBJ databases">
        <authorList>
            <person name="Chong R.A."/>
        </authorList>
    </citation>
    <scope>NUCLEOTIDE SEQUENCE [LARGE SCALE GENOMIC DNA]</scope>
    <source>
        <strain evidence="9 10">Sav</strain>
    </source>
</reference>
<keyword evidence="6 8" id="KW-1133">Transmembrane helix</keyword>
<evidence type="ECO:0000313" key="9">
    <source>
        <dbReference type="EMBL" id="QCI25343.1"/>
    </source>
</evidence>
<reference evidence="9 10" key="2">
    <citation type="submission" date="2019-05" db="EMBL/GenBank/DDBJ databases">
        <title>Genome evolution of the obligate endosymbiont Buchnera aphidicola.</title>
        <authorList>
            <person name="Moran N.A."/>
        </authorList>
    </citation>
    <scope>NUCLEOTIDE SEQUENCE [LARGE SCALE GENOMIC DNA]</scope>
    <source>
        <strain evidence="9 10">Sav</strain>
    </source>
</reference>
<accession>A0A4D6YAP6</accession>
<keyword evidence="4 8" id="KW-0812">Transmembrane</keyword>
<feature type="transmembrane region" description="Helical" evidence="8">
    <location>
        <begin position="38"/>
        <end position="59"/>
    </location>
</feature>
<name>A0A4D6YAP6_9GAMM</name>
<keyword evidence="5" id="KW-1278">Translocase</keyword>
<feature type="transmembrane region" description="Helical" evidence="8">
    <location>
        <begin position="6"/>
        <end position="26"/>
    </location>
</feature>
<evidence type="ECO:0000256" key="5">
    <source>
        <dbReference type="ARBA" id="ARBA00022967"/>
    </source>
</evidence>
<organism evidence="9 10">
    <name type="scientific">Buchnera aphidicola</name>
    <name type="common">Sitobion avenae</name>
    <dbReference type="NCBI Taxonomy" id="571428"/>
    <lineage>
        <taxon>Bacteria</taxon>
        <taxon>Pseudomonadati</taxon>
        <taxon>Pseudomonadota</taxon>
        <taxon>Gammaproteobacteria</taxon>
        <taxon>Enterobacterales</taxon>
        <taxon>Erwiniaceae</taxon>
        <taxon>Buchnera</taxon>
    </lineage>
</organism>
<dbReference type="GO" id="GO:0005886">
    <property type="term" value="C:plasma membrane"/>
    <property type="evidence" value="ECO:0007669"/>
    <property type="project" value="TreeGrafter"/>
</dbReference>
<keyword evidence="3" id="KW-0997">Cell inner membrane</keyword>
<dbReference type="Pfam" id="PF02508">
    <property type="entry name" value="Rnf-Nqr"/>
    <property type="match status" value="1"/>
</dbReference>
<dbReference type="OrthoDB" id="9803631at2"/>